<organism evidence="1 2">
    <name type="scientific">Drosophila mojavensis</name>
    <name type="common">Fruit fly</name>
    <dbReference type="NCBI Taxonomy" id="7230"/>
    <lineage>
        <taxon>Eukaryota</taxon>
        <taxon>Metazoa</taxon>
        <taxon>Ecdysozoa</taxon>
        <taxon>Arthropoda</taxon>
        <taxon>Hexapoda</taxon>
        <taxon>Insecta</taxon>
        <taxon>Pterygota</taxon>
        <taxon>Neoptera</taxon>
        <taxon>Endopterygota</taxon>
        <taxon>Diptera</taxon>
        <taxon>Brachycera</taxon>
        <taxon>Muscomorpha</taxon>
        <taxon>Ephydroidea</taxon>
        <taxon>Drosophilidae</taxon>
        <taxon>Drosophila</taxon>
    </lineage>
</organism>
<dbReference type="Proteomes" id="UP000009192">
    <property type="component" value="Unassembled WGS sequence"/>
</dbReference>
<sequence length="101" mass="12131">MDAVADFLMRLYNRAKMSIMWLFSDWRGQDRRRLQMESEVFNIPFNEFRNFDDDMEYYMNDPDEAFQFANDLAFRAANPDNLLPAGEEAFEDKLEIKEKPN</sequence>
<keyword evidence="2" id="KW-1185">Reference proteome</keyword>
<proteinExistence type="predicted"/>
<dbReference type="InParanoid" id="A0A0Q9WPP8"/>
<name>A0A0Q9WPP8_DROMO</name>
<dbReference type="EMBL" id="CH933810">
    <property type="protein sequence ID" value="KRF94235.1"/>
    <property type="molecule type" value="Genomic_DNA"/>
</dbReference>
<dbReference type="AlphaFoldDB" id="A0A0Q9WPP8"/>
<dbReference type="KEGG" id="dmo:Dmoj_GI26187"/>
<gene>
    <name evidence="1" type="primary">Dmoj\GI26187</name>
    <name evidence="1" type="ORF">Dmoj_GI26187</name>
</gene>
<evidence type="ECO:0000313" key="2">
    <source>
        <dbReference type="Proteomes" id="UP000009192"/>
    </source>
</evidence>
<protein>
    <submittedName>
        <fullName evidence="1">Uncharacterized protein</fullName>
    </submittedName>
</protein>
<accession>A0A0Q9WPP8</accession>
<evidence type="ECO:0000313" key="1">
    <source>
        <dbReference type="EMBL" id="KRF94235.1"/>
    </source>
</evidence>
<reference evidence="1 2" key="1">
    <citation type="journal article" date="2007" name="Nature">
        <title>Evolution of genes and genomes on the Drosophila phylogeny.</title>
        <authorList>
            <consortium name="Drosophila 12 Genomes Consortium"/>
            <person name="Clark A.G."/>
            <person name="Eisen M.B."/>
            <person name="Smith D.R."/>
            <person name="Bergman C.M."/>
            <person name="Oliver B."/>
            <person name="Markow T.A."/>
            <person name="Kaufman T.C."/>
            <person name="Kellis M."/>
            <person name="Gelbart W."/>
            <person name="Iyer V.N."/>
            <person name="Pollard D.A."/>
            <person name="Sackton T.B."/>
            <person name="Larracuente A.M."/>
            <person name="Singh N.D."/>
            <person name="Abad J.P."/>
            <person name="Abt D.N."/>
            <person name="Adryan B."/>
            <person name="Aguade M."/>
            <person name="Akashi H."/>
            <person name="Anderson W.W."/>
            <person name="Aquadro C.F."/>
            <person name="Ardell D.H."/>
            <person name="Arguello R."/>
            <person name="Artieri C.G."/>
            <person name="Barbash D.A."/>
            <person name="Barker D."/>
            <person name="Barsanti P."/>
            <person name="Batterham P."/>
            <person name="Batzoglou S."/>
            <person name="Begun D."/>
            <person name="Bhutkar A."/>
            <person name="Blanco E."/>
            <person name="Bosak S.A."/>
            <person name="Bradley R.K."/>
            <person name="Brand A.D."/>
            <person name="Brent M.R."/>
            <person name="Brooks A.N."/>
            <person name="Brown R.H."/>
            <person name="Butlin R.K."/>
            <person name="Caggese C."/>
            <person name="Calvi B.R."/>
            <person name="Bernardo de Carvalho A."/>
            <person name="Caspi A."/>
            <person name="Castrezana S."/>
            <person name="Celniker S.E."/>
            <person name="Chang J.L."/>
            <person name="Chapple C."/>
            <person name="Chatterji S."/>
            <person name="Chinwalla A."/>
            <person name="Civetta A."/>
            <person name="Clifton S.W."/>
            <person name="Comeron J.M."/>
            <person name="Costello J.C."/>
            <person name="Coyne J.A."/>
            <person name="Daub J."/>
            <person name="David R.G."/>
            <person name="Delcher A.L."/>
            <person name="Delehaunty K."/>
            <person name="Do C.B."/>
            <person name="Ebling H."/>
            <person name="Edwards K."/>
            <person name="Eickbush T."/>
            <person name="Evans J.D."/>
            <person name="Filipski A."/>
            <person name="Findeiss S."/>
            <person name="Freyhult E."/>
            <person name="Fulton L."/>
            <person name="Fulton R."/>
            <person name="Garcia A.C."/>
            <person name="Gardiner A."/>
            <person name="Garfield D.A."/>
            <person name="Garvin B.E."/>
            <person name="Gibson G."/>
            <person name="Gilbert D."/>
            <person name="Gnerre S."/>
            <person name="Godfrey J."/>
            <person name="Good R."/>
            <person name="Gotea V."/>
            <person name="Gravely B."/>
            <person name="Greenberg A.J."/>
            <person name="Griffiths-Jones S."/>
            <person name="Gross S."/>
            <person name="Guigo R."/>
            <person name="Gustafson E.A."/>
            <person name="Haerty W."/>
            <person name="Hahn M.W."/>
            <person name="Halligan D.L."/>
            <person name="Halpern A.L."/>
            <person name="Halter G.M."/>
            <person name="Han M.V."/>
            <person name="Heger A."/>
            <person name="Hillier L."/>
            <person name="Hinrichs A.S."/>
            <person name="Holmes I."/>
            <person name="Hoskins R.A."/>
            <person name="Hubisz M.J."/>
            <person name="Hultmark D."/>
            <person name="Huntley M.A."/>
            <person name="Jaffe D.B."/>
            <person name="Jagadeeshan S."/>
            <person name="Jeck W.R."/>
            <person name="Johnson J."/>
            <person name="Jones C.D."/>
            <person name="Jordan W.C."/>
            <person name="Karpen G.H."/>
            <person name="Kataoka E."/>
            <person name="Keightley P.D."/>
            <person name="Kheradpour P."/>
            <person name="Kirkness E.F."/>
            <person name="Koerich L.B."/>
            <person name="Kristiansen K."/>
            <person name="Kudrna D."/>
            <person name="Kulathinal R.J."/>
            <person name="Kumar S."/>
            <person name="Kwok R."/>
            <person name="Lander E."/>
            <person name="Langley C.H."/>
            <person name="Lapoint R."/>
            <person name="Lazzaro B.P."/>
            <person name="Lee S.J."/>
            <person name="Levesque L."/>
            <person name="Li R."/>
            <person name="Lin C.F."/>
            <person name="Lin M.F."/>
            <person name="Lindblad-Toh K."/>
            <person name="Llopart A."/>
            <person name="Long M."/>
            <person name="Low L."/>
            <person name="Lozovsky E."/>
            <person name="Lu J."/>
            <person name="Luo M."/>
            <person name="Machado C.A."/>
            <person name="Makalowski W."/>
            <person name="Marzo M."/>
            <person name="Matsuda M."/>
            <person name="Matzkin L."/>
            <person name="McAllister B."/>
            <person name="McBride C.S."/>
            <person name="McKernan B."/>
            <person name="McKernan K."/>
            <person name="Mendez-Lago M."/>
            <person name="Minx P."/>
            <person name="Mollenhauer M.U."/>
            <person name="Montooth K."/>
            <person name="Mount S.M."/>
            <person name="Mu X."/>
            <person name="Myers E."/>
            <person name="Negre B."/>
            <person name="Newfeld S."/>
            <person name="Nielsen R."/>
            <person name="Noor M.A."/>
            <person name="O'Grady P."/>
            <person name="Pachter L."/>
            <person name="Papaceit M."/>
            <person name="Parisi M.J."/>
            <person name="Parisi M."/>
            <person name="Parts L."/>
            <person name="Pedersen J.S."/>
            <person name="Pesole G."/>
            <person name="Phillippy A.M."/>
            <person name="Ponting C.P."/>
            <person name="Pop M."/>
            <person name="Porcelli D."/>
            <person name="Powell J.R."/>
            <person name="Prohaska S."/>
            <person name="Pruitt K."/>
            <person name="Puig M."/>
            <person name="Quesneville H."/>
            <person name="Ram K.R."/>
            <person name="Rand D."/>
            <person name="Rasmussen M.D."/>
            <person name="Reed L.K."/>
            <person name="Reenan R."/>
            <person name="Reily A."/>
            <person name="Remington K.A."/>
            <person name="Rieger T.T."/>
            <person name="Ritchie M.G."/>
            <person name="Robin C."/>
            <person name="Rogers Y.H."/>
            <person name="Rohde C."/>
            <person name="Rozas J."/>
            <person name="Rubenfield M.J."/>
            <person name="Ruiz A."/>
            <person name="Russo S."/>
            <person name="Salzberg S.L."/>
            <person name="Sanchez-Gracia A."/>
            <person name="Saranga D.J."/>
            <person name="Sato H."/>
            <person name="Schaeffer S.W."/>
            <person name="Schatz M.C."/>
            <person name="Schlenke T."/>
            <person name="Schwartz R."/>
            <person name="Segarra C."/>
            <person name="Singh R.S."/>
            <person name="Sirot L."/>
            <person name="Sirota M."/>
            <person name="Sisneros N.B."/>
            <person name="Smith C.D."/>
            <person name="Smith T.F."/>
            <person name="Spieth J."/>
            <person name="Stage D.E."/>
            <person name="Stark A."/>
            <person name="Stephan W."/>
            <person name="Strausberg R.L."/>
            <person name="Strempel S."/>
            <person name="Sturgill D."/>
            <person name="Sutton G."/>
            <person name="Sutton G.G."/>
            <person name="Tao W."/>
            <person name="Teichmann S."/>
            <person name="Tobari Y.N."/>
            <person name="Tomimura Y."/>
            <person name="Tsolas J.M."/>
            <person name="Valente V.L."/>
            <person name="Venter E."/>
            <person name="Venter J.C."/>
            <person name="Vicario S."/>
            <person name="Vieira F.G."/>
            <person name="Vilella A.J."/>
            <person name="Villasante A."/>
            <person name="Walenz B."/>
            <person name="Wang J."/>
            <person name="Wasserman M."/>
            <person name="Watts T."/>
            <person name="Wilson D."/>
            <person name="Wilson R.K."/>
            <person name="Wing R.A."/>
            <person name="Wolfner M.F."/>
            <person name="Wong A."/>
            <person name="Wong G.K."/>
            <person name="Wu C.I."/>
            <person name="Wu G."/>
            <person name="Yamamoto D."/>
            <person name="Yang H.P."/>
            <person name="Yang S.P."/>
            <person name="Yorke J.A."/>
            <person name="Yoshida K."/>
            <person name="Zdobnov E."/>
            <person name="Zhang P."/>
            <person name="Zhang Y."/>
            <person name="Zimin A.V."/>
            <person name="Baldwin J."/>
            <person name="Abdouelleil A."/>
            <person name="Abdulkadir J."/>
            <person name="Abebe A."/>
            <person name="Abera B."/>
            <person name="Abreu J."/>
            <person name="Acer S.C."/>
            <person name="Aftuck L."/>
            <person name="Alexander A."/>
            <person name="An P."/>
            <person name="Anderson E."/>
            <person name="Anderson S."/>
            <person name="Arachi H."/>
            <person name="Azer M."/>
            <person name="Bachantsang P."/>
            <person name="Barry A."/>
            <person name="Bayul T."/>
            <person name="Berlin A."/>
            <person name="Bessette D."/>
            <person name="Bloom T."/>
            <person name="Blye J."/>
            <person name="Boguslavskiy L."/>
            <person name="Bonnet C."/>
            <person name="Boukhgalter B."/>
            <person name="Bourzgui I."/>
            <person name="Brown A."/>
            <person name="Cahill P."/>
            <person name="Channer S."/>
            <person name="Cheshatsang Y."/>
            <person name="Chuda L."/>
            <person name="Citroen M."/>
            <person name="Collymore A."/>
            <person name="Cooke P."/>
            <person name="Costello M."/>
            <person name="D'Aco K."/>
            <person name="Daza R."/>
            <person name="De Haan G."/>
            <person name="DeGray S."/>
            <person name="DeMaso C."/>
            <person name="Dhargay N."/>
            <person name="Dooley K."/>
            <person name="Dooley E."/>
            <person name="Doricent M."/>
            <person name="Dorje P."/>
            <person name="Dorjee K."/>
            <person name="Dupes A."/>
            <person name="Elong R."/>
            <person name="Falk J."/>
            <person name="Farina A."/>
            <person name="Faro S."/>
            <person name="Ferguson D."/>
            <person name="Fisher S."/>
            <person name="Foley C.D."/>
            <person name="Franke A."/>
            <person name="Friedrich D."/>
            <person name="Gadbois L."/>
            <person name="Gearin G."/>
            <person name="Gearin C.R."/>
            <person name="Giannoukos G."/>
            <person name="Goode T."/>
            <person name="Graham J."/>
            <person name="Grandbois E."/>
            <person name="Grewal S."/>
            <person name="Gyaltsen K."/>
            <person name="Hafez N."/>
            <person name="Hagos B."/>
            <person name="Hall J."/>
            <person name="Henson C."/>
            <person name="Hollinger A."/>
            <person name="Honan T."/>
            <person name="Huard M.D."/>
            <person name="Hughes L."/>
            <person name="Hurhula B."/>
            <person name="Husby M.E."/>
            <person name="Kamat A."/>
            <person name="Kanga B."/>
            <person name="Kashin S."/>
            <person name="Khazanovich D."/>
            <person name="Kisner P."/>
            <person name="Lance K."/>
            <person name="Lara M."/>
            <person name="Lee W."/>
            <person name="Lennon N."/>
            <person name="Letendre F."/>
            <person name="LeVine R."/>
            <person name="Lipovsky A."/>
            <person name="Liu X."/>
            <person name="Liu J."/>
            <person name="Liu S."/>
            <person name="Lokyitsang T."/>
            <person name="Lokyitsang Y."/>
            <person name="Lubonja R."/>
            <person name="Lui A."/>
            <person name="MacDonald P."/>
            <person name="Magnisalis V."/>
            <person name="Maru K."/>
            <person name="Matthews C."/>
            <person name="McCusker W."/>
            <person name="McDonough S."/>
            <person name="Mehta T."/>
            <person name="Meldrim J."/>
            <person name="Meneus L."/>
            <person name="Mihai O."/>
            <person name="Mihalev A."/>
            <person name="Mihova T."/>
            <person name="Mittelman R."/>
            <person name="Mlenga V."/>
            <person name="Montmayeur A."/>
            <person name="Mulrain L."/>
            <person name="Navidi A."/>
            <person name="Naylor J."/>
            <person name="Negash T."/>
            <person name="Nguyen T."/>
            <person name="Nguyen N."/>
            <person name="Nicol R."/>
            <person name="Norbu C."/>
            <person name="Norbu N."/>
            <person name="Novod N."/>
            <person name="O'Neill B."/>
            <person name="Osman S."/>
            <person name="Markiewicz E."/>
            <person name="Oyono O.L."/>
            <person name="Patti C."/>
            <person name="Phunkhang P."/>
            <person name="Pierre F."/>
            <person name="Priest M."/>
            <person name="Raghuraman S."/>
            <person name="Rege F."/>
            <person name="Reyes R."/>
            <person name="Rise C."/>
            <person name="Rogov P."/>
            <person name="Ross K."/>
            <person name="Ryan E."/>
            <person name="Settipalli S."/>
            <person name="Shea T."/>
            <person name="Sherpa N."/>
            <person name="Shi L."/>
            <person name="Shih D."/>
            <person name="Sparrow T."/>
            <person name="Spaulding J."/>
            <person name="Stalker J."/>
            <person name="Stange-Thomann N."/>
            <person name="Stavropoulos S."/>
            <person name="Stone C."/>
            <person name="Strader C."/>
            <person name="Tesfaye S."/>
            <person name="Thomson T."/>
            <person name="Thoulutsang Y."/>
            <person name="Thoulutsang D."/>
            <person name="Topham K."/>
            <person name="Topping I."/>
            <person name="Tsamla T."/>
            <person name="Vassiliev H."/>
            <person name="Vo A."/>
            <person name="Wangchuk T."/>
            <person name="Wangdi T."/>
            <person name="Weiand M."/>
            <person name="Wilkinson J."/>
            <person name="Wilson A."/>
            <person name="Yadav S."/>
            <person name="Young G."/>
            <person name="Yu Q."/>
            <person name="Zembek L."/>
            <person name="Zhong D."/>
            <person name="Zimmer A."/>
            <person name="Zwirko Z."/>
            <person name="Jaffe D.B."/>
            <person name="Alvarez P."/>
            <person name="Brockman W."/>
            <person name="Butler J."/>
            <person name="Chin C."/>
            <person name="Gnerre S."/>
            <person name="Grabherr M."/>
            <person name="Kleber M."/>
            <person name="Mauceli E."/>
            <person name="MacCallum I."/>
        </authorList>
    </citation>
    <scope>NUCLEOTIDE SEQUENCE [LARGE SCALE GENOMIC DNA]</scope>
    <source>
        <strain evidence="2">Tucson 15081-1352.22</strain>
    </source>
</reference>